<comment type="caution">
    <text evidence="1">The sequence shown here is derived from an EMBL/GenBank/DDBJ whole genome shotgun (WGS) entry which is preliminary data.</text>
</comment>
<evidence type="ECO:0000313" key="2">
    <source>
        <dbReference type="Proteomes" id="UP001380953"/>
    </source>
</evidence>
<dbReference type="Proteomes" id="UP001380953">
    <property type="component" value="Unassembled WGS sequence"/>
</dbReference>
<gene>
    <name evidence="1" type="ORF">WKI47_24230</name>
</gene>
<accession>A0ACC6PJG9</accession>
<name>A0ACC6PJG9_9BACL</name>
<proteinExistence type="predicted"/>
<sequence>MDSQNWRLGIDIGGTFTDLTLLEQSSGETITLKTPTVPADPAQGIANGLEALKKRGVNPSDIRYFVHGTTIGLNTLLQRRGAKIALLVTEGFRDILNLQRLRLPVPYDFRSRLPEPLIPRERVFTASERLLHDGSVHEPLDEERLRGTVADILGSGATGVVICFLHSYKNPAHERRAAELIARWSEGRLDVSASSGLWPQMREYERAVMTSANLYIQSNVQKYFSTLQERLNEAGVASTPFITQSNGGIMDIRSAAEAPVRTLFSGPAAGVIGAVQAAKSAGIDNVITFDMGGTSADISIIENGQPTFSQSNHLAGLPIPLPAVSMYSVGAGGGSYGWIDNGGLLKVGPESVGSDPGPACYGRGERAALTDAFLVCGYLNPDRFAAGNVRLHGDRSLRALEPIARHLGTDARAAADRMLQVAIANMYAELSAVMEQHGFDPREFSLLAFGGGGPVTANFLAEEIQARSVLIPPKPGTLCALGALSADFAHDAVLSLQRMAADVPFAELGGHYAALGGSASSWLDAQDAPGLEGRTLFYSLDARYKGQAFEIELPIPPELLQDGDYSRLETSFHDLHRRQYGHSDPGAQIELINLRARIVGHVRKPDAQSIPAAPSEAKASGVRNVLLNGREYEARIYARGNLLAGHAISGPAIVEQDDTTIVVLPGWGGRTDAGGNLILEKEAKA</sequence>
<organism evidence="1 2">
    <name type="scientific">Saccharibacillus sacchari</name>
    <dbReference type="NCBI Taxonomy" id="456493"/>
    <lineage>
        <taxon>Bacteria</taxon>
        <taxon>Bacillati</taxon>
        <taxon>Bacillota</taxon>
        <taxon>Bacilli</taxon>
        <taxon>Bacillales</taxon>
        <taxon>Paenibacillaceae</taxon>
        <taxon>Saccharibacillus</taxon>
    </lineage>
</organism>
<reference evidence="1" key="1">
    <citation type="submission" date="2024-03" db="EMBL/GenBank/DDBJ databases">
        <title>Whole genome sequecning of epiphytes from Marcgravia umbellata leaves.</title>
        <authorList>
            <person name="Kumar G."/>
            <person name="Savka M.A."/>
        </authorList>
    </citation>
    <scope>NUCLEOTIDE SEQUENCE</scope>
    <source>
        <strain evidence="1">RIT_BL5</strain>
    </source>
</reference>
<dbReference type="EMBL" id="JBBKAR010000058">
    <property type="protein sequence ID" value="MEJ8307028.1"/>
    <property type="molecule type" value="Genomic_DNA"/>
</dbReference>
<protein>
    <submittedName>
        <fullName evidence="1">Hydantoinase/oxoprolinase family protein</fullName>
    </submittedName>
</protein>
<keyword evidence="2" id="KW-1185">Reference proteome</keyword>
<evidence type="ECO:0000313" key="1">
    <source>
        <dbReference type="EMBL" id="MEJ8307028.1"/>
    </source>
</evidence>